<dbReference type="InterPro" id="IPR001024">
    <property type="entry name" value="PLAT/LH2_dom"/>
</dbReference>
<feature type="region of interest" description="Disordered" evidence="2">
    <location>
        <begin position="1"/>
        <end position="99"/>
    </location>
</feature>
<dbReference type="PANTHER" id="PTHR45901:SF3">
    <property type="entry name" value="LIPOXYGENASE HOMOLOGY DOMAIN-CONTAINING PROTEIN 1"/>
    <property type="match status" value="1"/>
</dbReference>
<feature type="domain" description="PLAT" evidence="3">
    <location>
        <begin position="1631"/>
        <end position="1749"/>
    </location>
</feature>
<proteinExistence type="predicted"/>
<dbReference type="Gene3D" id="2.40.180.10">
    <property type="entry name" value="Catalase core domain"/>
    <property type="match status" value="14"/>
</dbReference>
<keyword evidence="5" id="KW-1185">Reference proteome</keyword>
<feature type="domain" description="PLAT" evidence="3">
    <location>
        <begin position="1957"/>
        <end position="2072"/>
    </location>
</feature>
<dbReference type="Proteomes" id="UP001163046">
    <property type="component" value="Unassembled WGS sequence"/>
</dbReference>
<dbReference type="SUPFAM" id="SSF49723">
    <property type="entry name" value="Lipase/lipooxygenase domain (PLAT/LH2 domain)"/>
    <property type="match status" value="16"/>
</dbReference>
<feature type="domain" description="PLAT" evidence="3">
    <location>
        <begin position="1041"/>
        <end position="1178"/>
    </location>
</feature>
<feature type="domain" description="PLAT" evidence="3">
    <location>
        <begin position="2084"/>
        <end position="2203"/>
    </location>
</feature>
<dbReference type="PANTHER" id="PTHR45901">
    <property type="entry name" value="PROTEIN CBG12474"/>
    <property type="match status" value="1"/>
</dbReference>
<evidence type="ECO:0000256" key="1">
    <source>
        <dbReference type="PROSITE-ProRule" id="PRU00152"/>
    </source>
</evidence>
<dbReference type="OrthoDB" id="5322100at2759"/>
<feature type="compositionally biased region" description="Low complexity" evidence="2">
    <location>
        <begin position="22"/>
        <end position="40"/>
    </location>
</feature>
<feature type="domain" description="PLAT" evidence="3">
    <location>
        <begin position="783"/>
        <end position="902"/>
    </location>
</feature>
<evidence type="ECO:0000313" key="5">
    <source>
        <dbReference type="Proteomes" id="UP001163046"/>
    </source>
</evidence>
<name>A0A9W9ZFV3_9CNID</name>
<feature type="domain" description="PLAT" evidence="3">
    <location>
        <begin position="151"/>
        <end position="280"/>
    </location>
</feature>
<sequence length="2394" mass="268608">MQSSEAVKGVLQDTHLLKTSLGRPQPTQNTRTTTGQRPRPVSAPPSKQPRWRYPNSPEPKKARKFNVSLNHTPFESRTSQKAPFAPRATMGGSTTMHGKDFSPATYNSLSDPHLNPYFSRKFGKSASLRELGLSKTKGRRGSSGKTKKKGVTYKVIVKTGVKKNGGTDAKVFAEFRGTTGKFTRPLTHQMDSAVPAAFIATLPPFQFHSGSTENFTIKGPDVGELIQLIIQHDGRERKQGWFLDEIQVTSPRKPPQTWTFPCYQWLSLYESDCQVRRSLKPLVHKKAEKVVYVIEVYTGDKAGAGTDAHVFVTLYGKRGQAPKTQLISRTDDTFERKKKDVFKIKTTDLGPLKKLIVEHDNFGFSAGWFLDKIIVYCREREERKFYFPCNQWLAKDEGDGQIVRQLTATTDSSAAFQGHQYLVHTFTGDKRGAGTDANVVITVFGEDGDSGEKKLDNARNNFERGKKDSFKVICGTYLGRLSKIRIGHDNSGLGPGWFLNKVTVEDPKTGDAVDFPCRRWFAKNEDDGQISRELTRVDGKDGKDGDIVADKGIPYHVHVTTGDVRNASTNARVYVILHGGEDGESNSGKLWLQNEEKDNFQKGRTDIFTVETTEMLSPMHHLTIGHDNSGLGSGWYCEKVVVDCPSSGHQQVFLCQKWLADDEGDQLIERDLYESEDMRLKRRPRKTDEVPLGNATDNFEQGQLDKFKVELTSVGKPYKLRIRHDNSKPFSDWHLEKIQMENARSSIKCAYKCSRWLSKSEDDHQIVRELPAIIQGKEPLPVHVYHVSVYTGDKRGAGTNANIFLNVFGELGDTGDRFLEESKTNKNKFERNQVDEFLIEAVSLKSLEKVRVGHDSSGPGSGWFLDKVVIKDPEDNTKEYVFPCNRWLAKDEDDGQIVRELPLGGTSLLNTTSYLVSVKTGDVRGGGTDANVYVQIFGAKGDTGKLQMRSAENTKNKFERGRTDQFALEAVDIGKIEMVRISHDNKGSAAGWFLDDVTVDVPSRGDHVVFPCHRWLADDEDDGKIERELYPGQQIQTNPKIPHEVTVYTGDVRGAGTNANVFLVMYGENGKSDQFDLRNKSDNFERGQADKFKVDCEDIGPLIKIRVGHDNNGMRSAWFLEKVEIRRVKPEDKEPRKKRRNSGNVEEMADGDEYNYMFVCNRWLARDEDDGQIVRELVPMDSSGKPRRGSLAENTYRVRVFTGDVSNAGTNSNVFICVYGELGDTGERKLEKSETHMDKFERNNEDIFSFNCVHLGPLSKVKVWHDNSGLKSAWNLDRIEIQDKLAEENYVFPCNRWLATGEDDGQICRELVVVDGRALKLERKRTLSRKASVVSNVDGVDLEAKARITTYEVSVATGDVRGAGTNANVYIIMYGEEGDTGKVPLKTSRTFKNKFERGQTDIFTVDAKVGEVQKIRIGHDNKGGFAGWFLDKVIVDAPSLGQRVVFPCGRWLDKDKDDGQLERELLPGGETEEVYTPYVPYEVTVYTSDMMGAGTSAHVYIVLYGSDGNTEEVMLADTSKKQKDSFKRGSVDQFVKELDNVGDVIEKIRIGHDNKGMTPGWHLDRVEVRRLKDDGETSTTYTFPCKRWLAKDEDDGSVVRELIPNRVVEETVTEDGELETREVDHETLELRKYKVHVFTGDVKSAGTDANVFVTIYGEYGDTGERQLGKSETYSNKFERGNEDIFTLEAAELGNIFKMKLRHDNSNFSPSWFVDHVDVRDVETDKLYPFVCERWLSKKKEEGKIQRTLYVKGYQGERSTLGTMSLGSLSQSSLGPRRSSRSSIGGSRSSLLRSNESLPTANRSATADAIFLEEFGKGKKEAAAAREAIAYTIRVTTGDQSDAGTQAQAHIVLIGSEAATEKIPLVLVQREGFSPGLTETFSVEAADVGDVKKVELSNNSYGADSGWFVKEVEVDVPTSGKKYFFPCNRWLSQNKEDGKVVRVLSASDNQLVTYKPHVQYEITVYTGDVKSAGTDSAISMTMFGSEGTTPEFVFDKDESRFERGGVDLIRMDLDDVGKLLKVRIAVDGKGTRPDWFLEKMIIRNMETHCVSVFKSKEWFSKTEGDGKLVKEIPAEVDGEQVLTRTSYKVNVKTGDVMGAGTDANVFMIIFGENGDSGEMALKSSETYKDKFERNHTDVFNFKNLLSLGELTKVRIWHDNKFLGANWFLESVEIINESNDEKFMFPCNRWLAKDKDDGSLIRELTCANPKKSTESRSPITFELTFLTSDKQHAGTTQNAWIVLEGEEKKSQEYQIENSPKNKVLRRGQTDSFKFVTKNLGSLSHVTVGHRRREGSMVKGTGKETGWFLHEVLVSQLQTGEKYVFACRQWIPLSADKNDAVRLECKSSEKPRMAAIRDLQPVQYLVEVITADTAHAGTDATCPLPYMARTATLGRDS</sequence>
<accession>A0A9W9ZFV3</accession>
<feature type="domain" description="PLAT" evidence="3">
    <location>
        <begin position="1194"/>
        <end position="1312"/>
    </location>
</feature>
<evidence type="ECO:0000256" key="2">
    <source>
        <dbReference type="SAM" id="MobiDB-lite"/>
    </source>
</evidence>
<evidence type="ECO:0000259" key="3">
    <source>
        <dbReference type="PROSITE" id="PS50095"/>
    </source>
</evidence>
<gene>
    <name evidence="4" type="primary">LOXHD1_1</name>
    <name evidence="4" type="ORF">OS493_004565</name>
</gene>
<feature type="compositionally biased region" description="Low complexity" evidence="2">
    <location>
        <begin position="1764"/>
        <end position="1793"/>
    </location>
</feature>
<evidence type="ECO:0000313" key="4">
    <source>
        <dbReference type="EMBL" id="KAJ7380973.1"/>
    </source>
</evidence>
<dbReference type="InterPro" id="IPR052970">
    <property type="entry name" value="Inner_ear_hair_cell_LOXHD"/>
</dbReference>
<dbReference type="SMART" id="SM00308">
    <property type="entry name" value="LH2"/>
    <property type="match status" value="13"/>
</dbReference>
<dbReference type="PROSITE" id="PS50095">
    <property type="entry name" value="PLAT"/>
    <property type="match status" value="15"/>
</dbReference>
<dbReference type="Pfam" id="PF01477">
    <property type="entry name" value="PLAT"/>
    <property type="match status" value="16"/>
</dbReference>
<dbReference type="Gene3D" id="2.60.60.20">
    <property type="entry name" value="PLAT/LH2 domain"/>
    <property type="match status" value="2"/>
</dbReference>
<feature type="domain" description="PLAT" evidence="3">
    <location>
        <begin position="553"/>
        <end position="673"/>
    </location>
</feature>
<feature type="domain" description="PLAT" evidence="3">
    <location>
        <begin position="419"/>
        <end position="535"/>
    </location>
</feature>
<feature type="domain" description="PLAT" evidence="3">
    <location>
        <begin position="1349"/>
        <end position="1466"/>
    </location>
</feature>
<feature type="domain" description="PLAT" evidence="3">
    <location>
        <begin position="290"/>
        <end position="407"/>
    </location>
</feature>
<comment type="caution">
    <text evidence="4">The sequence shown here is derived from an EMBL/GenBank/DDBJ whole genome shotgun (WGS) entry which is preliminary data.</text>
</comment>
<protein>
    <submittedName>
        <fullName evidence="4">Lipoxygenase y domain-containing protein 1</fullName>
    </submittedName>
</protein>
<dbReference type="EMBL" id="MU826351">
    <property type="protein sequence ID" value="KAJ7380973.1"/>
    <property type="molecule type" value="Genomic_DNA"/>
</dbReference>
<feature type="domain" description="PLAT" evidence="3">
    <location>
        <begin position="2217"/>
        <end position="2342"/>
    </location>
</feature>
<organism evidence="4 5">
    <name type="scientific">Desmophyllum pertusum</name>
    <dbReference type="NCBI Taxonomy" id="174260"/>
    <lineage>
        <taxon>Eukaryota</taxon>
        <taxon>Metazoa</taxon>
        <taxon>Cnidaria</taxon>
        <taxon>Anthozoa</taxon>
        <taxon>Hexacorallia</taxon>
        <taxon>Scleractinia</taxon>
        <taxon>Caryophylliina</taxon>
        <taxon>Caryophylliidae</taxon>
        <taxon>Desmophyllum</taxon>
    </lineage>
</organism>
<feature type="domain" description="PLAT" evidence="3">
    <location>
        <begin position="1479"/>
        <end position="1603"/>
    </location>
</feature>
<feature type="domain" description="PLAT" evidence="3">
    <location>
        <begin position="912"/>
        <end position="1030"/>
    </location>
</feature>
<dbReference type="CDD" id="cd01756">
    <property type="entry name" value="PLAT_repeat"/>
    <property type="match status" value="11"/>
</dbReference>
<feature type="compositionally biased region" description="Polar residues" evidence="2">
    <location>
        <begin position="67"/>
        <end position="81"/>
    </location>
</feature>
<comment type="caution">
    <text evidence="1">Lacks conserved residue(s) required for the propagation of feature annotation.</text>
</comment>
<feature type="domain" description="PLAT" evidence="3">
    <location>
        <begin position="1828"/>
        <end position="1944"/>
    </location>
</feature>
<dbReference type="InterPro" id="IPR036392">
    <property type="entry name" value="PLAT/LH2_dom_sf"/>
</dbReference>
<reference evidence="4" key="1">
    <citation type="submission" date="2023-01" db="EMBL/GenBank/DDBJ databases">
        <title>Genome assembly of the deep-sea coral Lophelia pertusa.</title>
        <authorList>
            <person name="Herrera S."/>
            <person name="Cordes E."/>
        </authorList>
    </citation>
    <scope>NUCLEOTIDE SEQUENCE</scope>
    <source>
        <strain evidence="4">USNM1676648</strain>
        <tissue evidence="4">Polyp</tissue>
    </source>
</reference>
<feature type="region of interest" description="Disordered" evidence="2">
    <location>
        <begin position="1764"/>
        <end position="1797"/>
    </location>
</feature>